<protein>
    <submittedName>
        <fullName evidence="4">Inositol monophosphatase</fullName>
    </submittedName>
</protein>
<evidence type="ECO:0000256" key="3">
    <source>
        <dbReference type="ARBA" id="ARBA00022842"/>
    </source>
</evidence>
<keyword evidence="3" id="KW-0460">Magnesium</keyword>
<evidence type="ECO:0000313" key="5">
    <source>
        <dbReference type="Proteomes" id="UP000050668"/>
    </source>
</evidence>
<gene>
    <name evidence="4" type="ORF">AEA09_14245</name>
</gene>
<comment type="caution">
    <text evidence="4">The sequence shown here is derived from an EMBL/GenBank/DDBJ whole genome shotgun (WGS) entry which is preliminary data.</text>
</comment>
<sequence>MDLQLIDQFAKNIIFEAGRRIRTAFTYDLVVETKSNANDLVTNIDRETELFLIEKIKSFDSTHKIIGEEGMGEKVDSLEGVVWIIDPIDGTMNFVKQHRHFMISIGIFVDGIGKLGYIFDVMREDLFYAIEGVGAWYNDSPLRKLQPVKIEEAVIGINASWVAPNRHIHHEKVIELVRKVRGTRSYGSAAMEIAFVVSGKLDAYVSMRLSPWDIGGGTIIAKEVGAIATNLRGEGFDFFHQDTFIIANPSIHQELLEKYIVQYD</sequence>
<dbReference type="PANTHER" id="PTHR20854:SF4">
    <property type="entry name" value="INOSITOL-1-MONOPHOSPHATASE-RELATED"/>
    <property type="match status" value="1"/>
</dbReference>
<dbReference type="PRINTS" id="PR00377">
    <property type="entry name" value="IMPHPHTASES"/>
</dbReference>
<dbReference type="Gene3D" id="3.30.540.10">
    <property type="entry name" value="Fructose-1,6-Bisphosphatase, subunit A, domain 1"/>
    <property type="match status" value="1"/>
</dbReference>
<name>A0ABR5K446_9BACI</name>
<dbReference type="Gene3D" id="3.40.190.80">
    <property type="match status" value="1"/>
</dbReference>
<reference evidence="5" key="1">
    <citation type="submission" date="2015-07" db="EMBL/GenBank/DDBJ databases">
        <title>Fjat-14205 dsm 2895.</title>
        <authorList>
            <person name="Liu B."/>
            <person name="Wang J."/>
            <person name="Zhu Y."/>
            <person name="Liu G."/>
            <person name="Chen Q."/>
            <person name="Chen Z."/>
            <person name="Lan J."/>
            <person name="Che J."/>
            <person name="Ge C."/>
            <person name="Shi H."/>
            <person name="Pan Z."/>
            <person name="Liu X."/>
        </authorList>
    </citation>
    <scope>NUCLEOTIDE SEQUENCE [LARGE SCALE GENOMIC DNA]</scope>
    <source>
        <strain evidence="5">DSM 25560</strain>
    </source>
</reference>
<dbReference type="RefSeq" id="WP_053584491.1">
    <property type="nucleotide sequence ID" value="NZ_LGRV01000003.1"/>
</dbReference>
<dbReference type="InterPro" id="IPR020583">
    <property type="entry name" value="Inositol_monoP_metal-BS"/>
</dbReference>
<keyword evidence="5" id="KW-1185">Reference proteome</keyword>
<evidence type="ECO:0000256" key="1">
    <source>
        <dbReference type="ARBA" id="ARBA00022723"/>
    </source>
</evidence>
<dbReference type="Pfam" id="PF00459">
    <property type="entry name" value="Inositol_P"/>
    <property type="match status" value="1"/>
</dbReference>
<keyword evidence="1" id="KW-0479">Metal-binding</keyword>
<dbReference type="Proteomes" id="UP000050668">
    <property type="component" value="Unassembled WGS sequence"/>
</dbReference>
<dbReference type="PANTHER" id="PTHR20854">
    <property type="entry name" value="INOSITOL MONOPHOSPHATASE"/>
    <property type="match status" value="1"/>
</dbReference>
<keyword evidence="2" id="KW-0378">Hydrolase</keyword>
<proteinExistence type="predicted"/>
<dbReference type="PROSITE" id="PS00629">
    <property type="entry name" value="IMP_1"/>
    <property type="match status" value="1"/>
</dbReference>
<evidence type="ECO:0000256" key="2">
    <source>
        <dbReference type="ARBA" id="ARBA00022801"/>
    </source>
</evidence>
<accession>A0ABR5K446</accession>
<dbReference type="SUPFAM" id="SSF56655">
    <property type="entry name" value="Carbohydrate phosphatase"/>
    <property type="match status" value="1"/>
</dbReference>
<organism evidence="4 5">
    <name type="scientific">Lysinibacillus contaminans</name>
    <dbReference type="NCBI Taxonomy" id="1293441"/>
    <lineage>
        <taxon>Bacteria</taxon>
        <taxon>Bacillati</taxon>
        <taxon>Bacillota</taxon>
        <taxon>Bacilli</taxon>
        <taxon>Bacillales</taxon>
        <taxon>Bacillaceae</taxon>
        <taxon>Lysinibacillus</taxon>
    </lineage>
</organism>
<dbReference type="EMBL" id="LGRV01000003">
    <property type="protein sequence ID" value="KOS69619.1"/>
    <property type="molecule type" value="Genomic_DNA"/>
</dbReference>
<dbReference type="InterPro" id="IPR000760">
    <property type="entry name" value="Inositol_monophosphatase-like"/>
</dbReference>
<evidence type="ECO:0000313" key="4">
    <source>
        <dbReference type="EMBL" id="KOS69619.1"/>
    </source>
</evidence>
<dbReference type="CDD" id="cd01637">
    <property type="entry name" value="IMPase_like"/>
    <property type="match status" value="1"/>
</dbReference>